<evidence type="ECO:0000313" key="1">
    <source>
        <dbReference type="EMBL" id="AAK85572.1"/>
    </source>
</evidence>
<dbReference type="KEGG" id="vg:1727452"/>
<keyword evidence="2" id="KW-1185">Reference proteome</keyword>
<reference evidence="1 2" key="1">
    <citation type="journal article" date="2002" name="J. Gen. Virol.">
        <title>Whole genome analysis of the Epiphyas postvittana nucleopolyhedrovirus.</title>
        <authorList>
            <person name="Hyink O."/>
            <person name="Dellow R.A."/>
            <person name="Olsen M.J."/>
            <person name="Caradoc-Davies K.M.B."/>
            <person name="Drake K."/>
            <person name="Herniou E.A."/>
            <person name="Cory J.S."/>
            <person name="O'Reilly D.R."/>
            <person name="Ward V.K."/>
        </authorList>
    </citation>
    <scope>NUCLEOTIDE SEQUENCE [LARGE SCALE GENOMIC DNA]</scope>
</reference>
<dbReference type="GeneID" id="1727452"/>
<organism evidence="1 2">
    <name type="scientific">Epiphyas postvittana nucleopolyhedrovirus</name>
    <name type="common">EppoMNPV</name>
    <dbReference type="NCBI Taxonomy" id="70600"/>
    <lineage>
        <taxon>Viruses</taxon>
        <taxon>Viruses incertae sedis</taxon>
        <taxon>Naldaviricetes</taxon>
        <taxon>Lefavirales</taxon>
        <taxon>Baculoviridae</taxon>
        <taxon>Alphabaculovirus</taxon>
        <taxon>Alphabaculovirus eppostvittanae</taxon>
    </lineage>
</organism>
<dbReference type="Proteomes" id="UP000203221">
    <property type="component" value="Segment"/>
</dbReference>
<proteinExistence type="predicted"/>
<dbReference type="EMBL" id="AY043265">
    <property type="protein sequence ID" value="AAK85572.1"/>
    <property type="molecule type" value="Genomic_DNA"/>
</dbReference>
<evidence type="ECO:0000313" key="2">
    <source>
        <dbReference type="Proteomes" id="UP000203221"/>
    </source>
</evidence>
<dbReference type="OrthoDB" id="5383at10239"/>
<dbReference type="InterPro" id="IPR009815">
    <property type="entry name" value="AcMNPV_AC11"/>
</dbReference>
<sequence>MSLSSKLLVYDYYGNSMCGVNEQYGASYHLYKIVDEHITNSYVGDVPWMHREIDTARQILSGALCVNDACHMLDLDNTKERLATWYKCGNTKGVCHEVYVVLKAIDALVPIDKRSGGQFVDVDTFDTILLNITNKLPEVLHQYLRFVYYQKLEHVTDVFNPKSDTVGWWYNKFCVLTYMYRIINKSVPAELLTRLQKAVVEYIQPNAGDKYNCAEVMANVYGRFCGIGKQHFAEHKTANMHIMFKSMRGQTTMVDERYKSFSVIKDFSRHCKETYLDLKSHVDSLYINCTTDKQKNAMFDLLCCQSEQDLDVDCYDYIVNMLFFK</sequence>
<protein>
    <submittedName>
        <fullName evidence="1">Uncharacterized protein</fullName>
    </submittedName>
</protein>
<name>Q91GN9_NPVEP</name>
<accession>Q91GN9</accession>
<organismHost>
    <name type="scientific">Lepidoptera</name>
    <name type="common">moths &amp; butterflies</name>
    <dbReference type="NCBI Taxonomy" id="7088"/>
</organismHost>
<dbReference type="Pfam" id="PF07138">
    <property type="entry name" value="AcMNPV_AC11"/>
    <property type="match status" value="1"/>
</dbReference>
<dbReference type="RefSeq" id="NP_203177.1">
    <property type="nucleotide sequence ID" value="NC_003083.1"/>
</dbReference>